<dbReference type="KEGG" id="mrtj:KHC33_02780"/>
<organism evidence="2 3">
    <name type="scientific">Methanospirillum purgamenti</name>
    <dbReference type="NCBI Taxonomy" id="2834276"/>
    <lineage>
        <taxon>Archaea</taxon>
        <taxon>Methanobacteriati</taxon>
        <taxon>Methanobacteriota</taxon>
        <taxon>Stenosarchaea group</taxon>
        <taxon>Methanomicrobia</taxon>
        <taxon>Methanomicrobiales</taxon>
        <taxon>Methanospirillaceae</taxon>
        <taxon>Methanospirillum</taxon>
    </lineage>
</organism>
<evidence type="ECO:0000313" key="2">
    <source>
        <dbReference type="EMBL" id="QVV89462.1"/>
    </source>
</evidence>
<dbReference type="Pfam" id="PF12146">
    <property type="entry name" value="Hydrolase_4"/>
    <property type="match status" value="1"/>
</dbReference>
<dbReference type="InterPro" id="IPR022742">
    <property type="entry name" value="Hydrolase_4"/>
</dbReference>
<proteinExistence type="predicted"/>
<dbReference type="RefSeq" id="WP_214420257.1">
    <property type="nucleotide sequence ID" value="NZ_CP075546.1"/>
</dbReference>
<dbReference type="Proteomes" id="UP000680656">
    <property type="component" value="Chromosome"/>
</dbReference>
<dbReference type="GO" id="GO:0016787">
    <property type="term" value="F:hydrolase activity"/>
    <property type="evidence" value="ECO:0007669"/>
    <property type="project" value="UniProtKB-KW"/>
</dbReference>
<dbReference type="EMBL" id="CP075546">
    <property type="protein sequence ID" value="QVV89462.1"/>
    <property type="molecule type" value="Genomic_DNA"/>
</dbReference>
<name>A0A8E7B2X8_9EURY</name>
<dbReference type="GeneID" id="65096074"/>
<dbReference type="InterPro" id="IPR029058">
    <property type="entry name" value="AB_hydrolase_fold"/>
</dbReference>
<dbReference type="AlphaFoldDB" id="A0A8E7B2X8"/>
<evidence type="ECO:0000313" key="3">
    <source>
        <dbReference type="Proteomes" id="UP000680656"/>
    </source>
</evidence>
<protein>
    <submittedName>
        <fullName evidence="2">Alpha/beta hydrolase</fullName>
    </submittedName>
</protein>
<gene>
    <name evidence="2" type="ORF">KHC33_02780</name>
</gene>
<sequence length="293" mass="31794">MNNTNILLVLILTISLLGTGCTNIGDDEEKPVASWNLTEDGSIEFSIPKTAVDERIQEDGSNLTTIDLIFKGFAGDVHAILVSPKNPVAFLIWAPGANNPATGYVEYMKYYPVHGIGVIIMDVRGNGGTTPGYPMNIEKDAELFTQGAWPQFYLISADMITAREYLHEKYPDIPVYAVGESNGGRYAALAAGSDPDFAGYIGISTSGFHRIGEDYTSPIREFLLSVDPDIQVVRITPRPVMLFHAPDDSVIAITEGESLATSAGKGTMFIPFNGTHGVNREVDDRIITLVPHL</sequence>
<feature type="domain" description="Serine aminopeptidase S33" evidence="1">
    <location>
        <begin position="86"/>
        <end position="222"/>
    </location>
</feature>
<accession>A0A8E7B2X8</accession>
<dbReference type="SUPFAM" id="SSF53474">
    <property type="entry name" value="alpha/beta-Hydrolases"/>
    <property type="match status" value="1"/>
</dbReference>
<keyword evidence="3" id="KW-1185">Reference proteome</keyword>
<reference evidence="2 3" key="1">
    <citation type="submission" date="2021-05" db="EMBL/GenBank/DDBJ databases">
        <title>A novel Methanospirillum isolate from a pyrite-forming mixed culture.</title>
        <authorList>
            <person name="Bunk B."/>
            <person name="Sproer C."/>
            <person name="Spring S."/>
            <person name="Pester M."/>
        </authorList>
    </citation>
    <scope>NUCLEOTIDE SEQUENCE [LARGE SCALE GENOMIC DNA]</scope>
    <source>
        <strain evidence="2 3">J.3.6.1-F.2.7.3</strain>
    </source>
</reference>
<dbReference type="Gene3D" id="3.40.50.1820">
    <property type="entry name" value="alpha/beta hydrolase"/>
    <property type="match status" value="1"/>
</dbReference>
<evidence type="ECO:0000259" key="1">
    <source>
        <dbReference type="Pfam" id="PF12146"/>
    </source>
</evidence>
<keyword evidence="2" id="KW-0378">Hydrolase</keyword>